<accession>A0ABU6N8F5</accession>
<evidence type="ECO:0000256" key="1">
    <source>
        <dbReference type="SAM" id="MobiDB-lite"/>
    </source>
</evidence>
<name>A0ABU6N8F5_9BACI</name>
<dbReference type="RefSeq" id="WP_327967313.1">
    <property type="nucleotide sequence ID" value="NZ_JARMQG010000084.1"/>
</dbReference>
<comment type="caution">
    <text evidence="2">The sequence shown here is derived from an EMBL/GenBank/DDBJ whole genome shotgun (WGS) entry which is preliminary data.</text>
</comment>
<dbReference type="EMBL" id="JARMQG010000084">
    <property type="protein sequence ID" value="MED3562390.1"/>
    <property type="molecule type" value="Genomic_DNA"/>
</dbReference>
<evidence type="ECO:0000313" key="2">
    <source>
        <dbReference type="EMBL" id="MED3562390.1"/>
    </source>
</evidence>
<organism evidence="2 3">
    <name type="scientific">Bacillus xiapuensis</name>
    <dbReference type="NCBI Taxonomy" id="2014075"/>
    <lineage>
        <taxon>Bacteria</taxon>
        <taxon>Bacillati</taxon>
        <taxon>Bacillota</taxon>
        <taxon>Bacilli</taxon>
        <taxon>Bacillales</taxon>
        <taxon>Bacillaceae</taxon>
        <taxon>Bacillus</taxon>
    </lineage>
</organism>
<dbReference type="Proteomes" id="UP001330749">
    <property type="component" value="Unassembled WGS sequence"/>
</dbReference>
<feature type="compositionally biased region" description="Basic and acidic residues" evidence="1">
    <location>
        <begin position="328"/>
        <end position="337"/>
    </location>
</feature>
<keyword evidence="3" id="KW-1185">Reference proteome</keyword>
<feature type="region of interest" description="Disordered" evidence="1">
    <location>
        <begin position="316"/>
        <end position="337"/>
    </location>
</feature>
<sequence length="337" mass="38403">MANTKHGLPQTKGFFKLKGLAAGVGREKAFTHKEYDNGGSRNSFSFGVQTSLDSTVYVNVEGYKNNKVYLFKRSEVKGQKGEQKQVEWANRYDYVKDGFNPMGVSVGLAKDIEGKNITTTYLDYDAANKVQEQLDDEMPIFVRGDIEYSSFKKDDGEIRRNKKFVVKNVYNSKEIDFETEDFKETAEFKQKIIYTGITKSDEKGDTKFILEAKIVTYSSIEDAEFIVYNTSLANQFKKNLKPYQSLDVWGIIFNKVDSDDVQEEVSVWGEEDTFKRANKSYIRELVIIGADPATIDKETYTESTLEEALNKLRNEGQVESSTWGDGGIDIKDDDLPW</sequence>
<protein>
    <submittedName>
        <fullName evidence="2">Uncharacterized protein</fullName>
    </submittedName>
</protein>
<gene>
    <name evidence="2" type="ORF">P4447_07970</name>
</gene>
<reference evidence="2 3" key="1">
    <citation type="submission" date="2023-03" db="EMBL/GenBank/DDBJ databases">
        <title>Bacillus Genome Sequencing.</title>
        <authorList>
            <person name="Dunlap C."/>
        </authorList>
    </citation>
    <scope>NUCLEOTIDE SEQUENCE [LARGE SCALE GENOMIC DNA]</scope>
    <source>
        <strain evidence="2 3">B-14544</strain>
    </source>
</reference>
<evidence type="ECO:0000313" key="3">
    <source>
        <dbReference type="Proteomes" id="UP001330749"/>
    </source>
</evidence>
<proteinExistence type="predicted"/>